<dbReference type="NCBIfam" id="NF009050">
    <property type="entry name" value="PRK12384.1"/>
    <property type="match status" value="1"/>
</dbReference>
<dbReference type="PRINTS" id="PR00081">
    <property type="entry name" value="GDHRDH"/>
</dbReference>
<protein>
    <submittedName>
        <fullName evidence="3">Sorbitol-6-phosphate dehydrogenase</fullName>
    </submittedName>
</protein>
<evidence type="ECO:0000313" key="4">
    <source>
        <dbReference type="Proteomes" id="UP000279422"/>
    </source>
</evidence>
<dbReference type="InterPro" id="IPR036291">
    <property type="entry name" value="NAD(P)-bd_dom_sf"/>
</dbReference>
<dbReference type="EMBL" id="QMPZ01000194">
    <property type="protein sequence ID" value="RLE07124.1"/>
    <property type="molecule type" value="Genomic_DNA"/>
</dbReference>
<evidence type="ECO:0000256" key="1">
    <source>
        <dbReference type="ARBA" id="ARBA00006484"/>
    </source>
</evidence>
<evidence type="ECO:0000313" key="3">
    <source>
        <dbReference type="EMBL" id="RLE07124.1"/>
    </source>
</evidence>
<dbReference type="PANTHER" id="PTHR42760:SF105">
    <property type="entry name" value="SORBITOL-6-PHOSPHATE 2-DEHYDROGENASE"/>
    <property type="match status" value="1"/>
</dbReference>
<comment type="caution">
    <text evidence="3">The sequence shown here is derived from an EMBL/GenBank/DDBJ whole genome shotgun (WGS) entry which is preliminary data.</text>
</comment>
<dbReference type="PANTHER" id="PTHR42760">
    <property type="entry name" value="SHORT-CHAIN DEHYDROGENASES/REDUCTASES FAMILY MEMBER"/>
    <property type="match status" value="1"/>
</dbReference>
<evidence type="ECO:0000256" key="2">
    <source>
        <dbReference type="RuleBase" id="RU000363"/>
    </source>
</evidence>
<dbReference type="PRINTS" id="PR00080">
    <property type="entry name" value="SDRFAMILY"/>
</dbReference>
<comment type="similarity">
    <text evidence="1 2">Belongs to the short-chain dehydrogenases/reductases (SDR) family.</text>
</comment>
<dbReference type="PROSITE" id="PS00061">
    <property type="entry name" value="ADH_SHORT"/>
    <property type="match status" value="1"/>
</dbReference>
<accession>A0A497E3C2</accession>
<name>A0A497E3C2_UNCAE</name>
<proteinExistence type="inferred from homology"/>
<dbReference type="GO" id="GO:0016616">
    <property type="term" value="F:oxidoreductase activity, acting on the CH-OH group of donors, NAD or NADP as acceptor"/>
    <property type="evidence" value="ECO:0007669"/>
    <property type="project" value="TreeGrafter"/>
</dbReference>
<dbReference type="Pfam" id="PF00106">
    <property type="entry name" value="adh_short"/>
    <property type="match status" value="1"/>
</dbReference>
<organism evidence="3 4">
    <name type="scientific">Aerophobetes bacterium</name>
    <dbReference type="NCBI Taxonomy" id="2030807"/>
    <lineage>
        <taxon>Bacteria</taxon>
        <taxon>Candidatus Aerophobota</taxon>
    </lineage>
</organism>
<dbReference type="FunFam" id="3.40.50.720:FF:000084">
    <property type="entry name" value="Short-chain dehydrogenase reductase"/>
    <property type="match status" value="1"/>
</dbReference>
<dbReference type="Proteomes" id="UP000279422">
    <property type="component" value="Unassembled WGS sequence"/>
</dbReference>
<reference evidence="3 4" key="1">
    <citation type="submission" date="2018-06" db="EMBL/GenBank/DDBJ databases">
        <title>Extensive metabolic versatility and redundancy in microbially diverse, dynamic hydrothermal sediments.</title>
        <authorList>
            <person name="Dombrowski N."/>
            <person name="Teske A."/>
            <person name="Baker B.J."/>
        </authorList>
    </citation>
    <scope>NUCLEOTIDE SEQUENCE [LARGE SCALE GENOMIC DNA]</scope>
    <source>
        <strain evidence="3">B47_G16</strain>
    </source>
</reference>
<gene>
    <name evidence="3" type="ORF">DRJ00_08675</name>
</gene>
<dbReference type="SUPFAM" id="SSF51735">
    <property type="entry name" value="NAD(P)-binding Rossmann-fold domains"/>
    <property type="match status" value="1"/>
</dbReference>
<dbReference type="AlphaFoldDB" id="A0A497E3C2"/>
<sequence length="260" mass="28764">MRLPDKIAIVTGAGQGLGEAIALRLAREGCNVVVADINFSAAQDTAEKIKKMKRDSFAIKTDVTKSEQVRKMVEETVKRFGRLDILVSNAGILKSYEITEFPEEDWRRIIDVNLIGYFLTAKEAAKVMKKQRSGVIIQINSKSGKKGSLWNSAYAASKFGGIGLTQSIALDLAPYGIRVNAICPGNLLDSPLWVNSLYEQYARKWGISKEEVRKKYESQVPLGRGCRYEDVTNVVVFLASEEASYMTGQAINVTGGQEMR</sequence>
<dbReference type="InterPro" id="IPR002347">
    <property type="entry name" value="SDR_fam"/>
</dbReference>
<dbReference type="Gene3D" id="3.40.50.720">
    <property type="entry name" value="NAD(P)-binding Rossmann-like Domain"/>
    <property type="match status" value="1"/>
</dbReference>
<dbReference type="InterPro" id="IPR020904">
    <property type="entry name" value="Sc_DH/Rdtase_CS"/>
</dbReference>
<dbReference type="NCBIfam" id="NF005559">
    <property type="entry name" value="PRK07231.1"/>
    <property type="match status" value="1"/>
</dbReference>